<feature type="compositionally biased region" description="Pro residues" evidence="1">
    <location>
        <begin position="276"/>
        <end position="286"/>
    </location>
</feature>
<evidence type="ECO:0000256" key="1">
    <source>
        <dbReference type="SAM" id="MobiDB-lite"/>
    </source>
</evidence>
<proteinExistence type="predicted"/>
<dbReference type="Proteomes" id="UP000800038">
    <property type="component" value="Unassembled WGS sequence"/>
</dbReference>
<feature type="compositionally biased region" description="Polar residues" evidence="1">
    <location>
        <begin position="691"/>
        <end position="700"/>
    </location>
</feature>
<dbReference type="AlphaFoldDB" id="A0A6A5T1E1"/>
<feature type="region of interest" description="Disordered" evidence="1">
    <location>
        <begin position="658"/>
        <end position="748"/>
    </location>
</feature>
<accession>A0A6A5T1E1</accession>
<name>A0A6A5T1E1_9PLEO</name>
<dbReference type="EMBL" id="ML976005">
    <property type="protein sequence ID" value="KAF1946040.1"/>
    <property type="molecule type" value="Genomic_DNA"/>
</dbReference>
<sequence>MVLSILIAAIIAPGLLGSQESIHQSQSKERREEHRARRCNLIATCIKSSNRSREINGRPVVLRDGKLWIDTGTIDGGPLGHAYAGYYLPYPDSKYEGLVTTIADVAPIMNWVYIDKDTHEVRYGVRLDAQPNLTGPFDCTRQDRRLTFDGWEGWCAVEEVTGLWALYFDMGDNGLKSKVAPGTRVLEVELNRKEKRFQKDDEVRQQDQTTKRAVYAKEDAPVDQPLAAEVLVSKPGVIDNHAGDGGVVNEPYRPLEIPKSIFDDALPMVEPLSFSPDPPKTRPPAYSPTMSAAPDSVLGPSVQRPITPPRHRAPSIPVDPAVFGARSTGTAKMVPPSRRPNAPRESPTPRSSVQRFASRDLNQSPALLTRQRERSASNQSSSLINGPFRSSPSSSAQGSRAPTRQSLARTMTTGKVNQGMSNRISGGGDTNTPTSRGASAAQRRQMAATVGRKTTSALFREIDDLVGQNTSDPSSHARNGRQGLSLGADNPFVERRVKLLSCHPADGLVSGGRELASHEPRSSHLRLLQQALNVLQLSDTFGKMSRKKMHHASKCPNVYILSECHRCIMLILAGEYKQDGYDLPPVLRDWLYPTDGTTRDFASLQVVFGRGEEFFASDRHGKLEYKEPEVKKLVEDEEKIDRQALRRSRAVSFLRPLSETSVRSDSSTTDSSRSKRSSSTSSQRASRPPSLSYSRTNSELSILDQPMREGQRSQPTRKATQSSLITMPSQARPNYANATTQTSPPPSPLPIALRIDTSASSYWPSTHSYSAVSEDDEIPPVFMGRMMNYFSKPGYQLGDSLFSGYQLMGWQNTFEYQDEFREEALW</sequence>
<evidence type="ECO:0000313" key="3">
    <source>
        <dbReference type="EMBL" id="KAF1946040.1"/>
    </source>
</evidence>
<feature type="compositionally biased region" description="Polar residues" evidence="1">
    <location>
        <begin position="403"/>
        <end position="437"/>
    </location>
</feature>
<feature type="chain" id="PRO_5025660774" evidence="2">
    <location>
        <begin position="18"/>
        <end position="826"/>
    </location>
</feature>
<keyword evidence="4" id="KW-1185">Reference proteome</keyword>
<feature type="region of interest" description="Disordered" evidence="1">
    <location>
        <begin position="270"/>
        <end position="487"/>
    </location>
</feature>
<keyword evidence="2" id="KW-0732">Signal</keyword>
<feature type="compositionally biased region" description="Polar residues" evidence="1">
    <location>
        <begin position="467"/>
        <end position="477"/>
    </location>
</feature>
<dbReference type="PANTHER" id="PTHR38049">
    <property type="entry name" value="RICIN B LECTIN DOMAIN-CONTAINING PROTEIN"/>
    <property type="match status" value="1"/>
</dbReference>
<feature type="compositionally biased region" description="Low complexity" evidence="1">
    <location>
        <begin position="658"/>
        <end position="690"/>
    </location>
</feature>
<evidence type="ECO:0000256" key="2">
    <source>
        <dbReference type="SAM" id="SignalP"/>
    </source>
</evidence>
<dbReference type="PANTHER" id="PTHR38049:SF2">
    <property type="entry name" value="RICIN B LECTIN DOMAIN-CONTAINING PROTEIN"/>
    <property type="match status" value="1"/>
</dbReference>
<protein>
    <submittedName>
        <fullName evidence="3">Uncharacterized protein</fullName>
    </submittedName>
</protein>
<feature type="compositionally biased region" description="Polar residues" evidence="1">
    <location>
        <begin position="712"/>
        <end position="742"/>
    </location>
</feature>
<feature type="signal peptide" evidence="2">
    <location>
        <begin position="1"/>
        <end position="17"/>
    </location>
</feature>
<feature type="compositionally biased region" description="Polar residues" evidence="1">
    <location>
        <begin position="348"/>
        <end position="366"/>
    </location>
</feature>
<evidence type="ECO:0000313" key="4">
    <source>
        <dbReference type="Proteomes" id="UP000800038"/>
    </source>
</evidence>
<organism evidence="3 4">
    <name type="scientific">Clathrospora elynae</name>
    <dbReference type="NCBI Taxonomy" id="706981"/>
    <lineage>
        <taxon>Eukaryota</taxon>
        <taxon>Fungi</taxon>
        <taxon>Dikarya</taxon>
        <taxon>Ascomycota</taxon>
        <taxon>Pezizomycotina</taxon>
        <taxon>Dothideomycetes</taxon>
        <taxon>Pleosporomycetidae</taxon>
        <taxon>Pleosporales</taxon>
        <taxon>Diademaceae</taxon>
        <taxon>Clathrospora</taxon>
    </lineage>
</organism>
<feature type="compositionally biased region" description="Low complexity" evidence="1">
    <location>
        <begin position="389"/>
        <end position="402"/>
    </location>
</feature>
<reference evidence="3" key="1">
    <citation type="journal article" date="2020" name="Stud. Mycol.">
        <title>101 Dothideomycetes genomes: a test case for predicting lifestyles and emergence of pathogens.</title>
        <authorList>
            <person name="Haridas S."/>
            <person name="Albert R."/>
            <person name="Binder M."/>
            <person name="Bloem J."/>
            <person name="Labutti K."/>
            <person name="Salamov A."/>
            <person name="Andreopoulos B."/>
            <person name="Baker S."/>
            <person name="Barry K."/>
            <person name="Bills G."/>
            <person name="Bluhm B."/>
            <person name="Cannon C."/>
            <person name="Castanera R."/>
            <person name="Culley D."/>
            <person name="Daum C."/>
            <person name="Ezra D."/>
            <person name="Gonzalez J."/>
            <person name="Henrissat B."/>
            <person name="Kuo A."/>
            <person name="Liang C."/>
            <person name="Lipzen A."/>
            <person name="Lutzoni F."/>
            <person name="Magnuson J."/>
            <person name="Mondo S."/>
            <person name="Nolan M."/>
            <person name="Ohm R."/>
            <person name="Pangilinan J."/>
            <person name="Park H.-J."/>
            <person name="Ramirez L."/>
            <person name="Alfaro M."/>
            <person name="Sun H."/>
            <person name="Tritt A."/>
            <person name="Yoshinaga Y."/>
            <person name="Zwiers L.-H."/>
            <person name="Turgeon B."/>
            <person name="Goodwin S."/>
            <person name="Spatafora J."/>
            <person name="Crous P."/>
            <person name="Grigoriev I."/>
        </authorList>
    </citation>
    <scope>NUCLEOTIDE SEQUENCE</scope>
    <source>
        <strain evidence="3">CBS 161.51</strain>
    </source>
</reference>
<dbReference type="OrthoDB" id="3928002at2759"/>
<gene>
    <name evidence="3" type="ORF">EJ02DRAFT_508889</name>
</gene>